<dbReference type="VEuPathDB" id="FungiDB:PTTG_25405"/>
<evidence type="ECO:0000256" key="2">
    <source>
        <dbReference type="SAM" id="SignalP"/>
    </source>
</evidence>
<dbReference type="Proteomes" id="UP000005240">
    <property type="component" value="Unassembled WGS sequence"/>
</dbReference>
<protein>
    <recommendedName>
        <fullName evidence="6">HECT domain-containing protein</fullName>
    </recommendedName>
</protein>
<proteinExistence type="predicted"/>
<name>A0A180H553_PUCT1</name>
<dbReference type="OrthoDB" id="2497314at2759"/>
<evidence type="ECO:0000313" key="3">
    <source>
        <dbReference type="EMBL" id="OAV99533.1"/>
    </source>
</evidence>
<evidence type="ECO:0000313" key="4">
    <source>
        <dbReference type="EnsemblFungi" id="PTTG_25405-t43_1-p1"/>
    </source>
</evidence>
<organism evidence="3">
    <name type="scientific">Puccinia triticina (isolate 1-1 / race 1 (BBBD))</name>
    <name type="common">Brown leaf rust fungus</name>
    <dbReference type="NCBI Taxonomy" id="630390"/>
    <lineage>
        <taxon>Eukaryota</taxon>
        <taxon>Fungi</taxon>
        <taxon>Dikarya</taxon>
        <taxon>Basidiomycota</taxon>
        <taxon>Pucciniomycotina</taxon>
        <taxon>Pucciniomycetes</taxon>
        <taxon>Pucciniales</taxon>
        <taxon>Pucciniaceae</taxon>
        <taxon>Puccinia</taxon>
    </lineage>
</organism>
<reference evidence="3" key="1">
    <citation type="submission" date="2009-11" db="EMBL/GenBank/DDBJ databases">
        <authorList>
            <consortium name="The Broad Institute Genome Sequencing Platform"/>
            <person name="Ward D."/>
            <person name="Feldgarden M."/>
            <person name="Earl A."/>
            <person name="Young S.K."/>
            <person name="Zeng Q."/>
            <person name="Koehrsen M."/>
            <person name="Alvarado L."/>
            <person name="Berlin A."/>
            <person name="Bochicchio J."/>
            <person name="Borenstein D."/>
            <person name="Chapman S.B."/>
            <person name="Chen Z."/>
            <person name="Engels R."/>
            <person name="Freedman E."/>
            <person name="Gellesch M."/>
            <person name="Goldberg J."/>
            <person name="Griggs A."/>
            <person name="Gujja S."/>
            <person name="Heilman E."/>
            <person name="Heiman D."/>
            <person name="Hepburn T."/>
            <person name="Howarth C."/>
            <person name="Jen D."/>
            <person name="Larson L."/>
            <person name="Lewis B."/>
            <person name="Mehta T."/>
            <person name="Park D."/>
            <person name="Pearson M."/>
            <person name="Roberts A."/>
            <person name="Saif S."/>
            <person name="Shea T."/>
            <person name="Shenoy N."/>
            <person name="Sisk P."/>
            <person name="Stolte C."/>
            <person name="Sykes S."/>
            <person name="Thomson T."/>
            <person name="Walk T."/>
            <person name="White J."/>
            <person name="Yandava C."/>
            <person name="Izard J."/>
            <person name="Baranova O.V."/>
            <person name="Blanton J.M."/>
            <person name="Tanner A.C."/>
            <person name="Dewhirst F.E."/>
            <person name="Haas B."/>
            <person name="Nusbaum C."/>
            <person name="Birren B."/>
        </authorList>
    </citation>
    <scope>NUCLEOTIDE SEQUENCE [LARGE SCALE GENOMIC DNA]</scope>
    <source>
        <strain evidence="3">1-1 BBBD Race 1</strain>
    </source>
</reference>
<dbReference type="EMBL" id="ADAS02000003">
    <property type="protein sequence ID" value="OAV99533.1"/>
    <property type="molecule type" value="Genomic_DNA"/>
</dbReference>
<sequence>MQGRHCALLLLSVWGYALVSCNDFDPVIQPLDDRSGSTFDFITLSGPEDYVAEPLSLFPISSGGAKDGLKRDEGRVPTSSRPITLGKNRADEYRQDLSANNEEQSTGNQLLSLFPLAPGGAKAERERGCNPLAGEGHLTNGLGPIILAEKHEDNNFQVLLDDNDQQSTHNEPMRGKDSQKKVCDNLAEEGHVPNRRGPINTGKQHAEDLFTNNQQHGTSEVAAIVTGGGTNSRKRDRNILSQENHALNRPRPIELHDNVWSYPQHFLSNNRRNPYANREFPISTRMNSQNHEGPGSVSRKAPAPRDLLAETSFRDSEKTTFDPRLGSPSEQAKFWNKLSKRSLEWTPPTISEGAKLAAHFMAIHFQRALSNIPGSFVLEYLHQSNQILIPFAYRLLMKPLKTENWARILLVWRNLWIEETDSIATRIRRQSLGEVLKKFLWISNFICESTLPELFRTNLVSVINGNRQTDMDYLRKLLVQECYEGNQNLVEAASWESKPSVWSLVLTELKTQAFPITPKPEDIAKVVQDLEPTYLFGEATWGHIVGTSDQLLPISRPCCHLIKLPGGLKTELKNLFECTGFDHLADLQSDFGSFNT</sequence>
<dbReference type="AlphaFoldDB" id="A0A180H553"/>
<keyword evidence="2" id="KW-0732">Signal</keyword>
<evidence type="ECO:0008006" key="6">
    <source>
        <dbReference type="Google" id="ProtNLM"/>
    </source>
</evidence>
<evidence type="ECO:0000313" key="5">
    <source>
        <dbReference type="Proteomes" id="UP000005240"/>
    </source>
</evidence>
<feature type="signal peptide" evidence="2">
    <location>
        <begin position="1"/>
        <end position="21"/>
    </location>
</feature>
<accession>A0A180H553</accession>
<dbReference type="PROSITE" id="PS51257">
    <property type="entry name" value="PROKAR_LIPOPROTEIN"/>
    <property type="match status" value="1"/>
</dbReference>
<feature type="chain" id="PRO_5008110640" description="HECT domain-containing protein" evidence="2">
    <location>
        <begin position="22"/>
        <end position="596"/>
    </location>
</feature>
<evidence type="ECO:0000256" key="1">
    <source>
        <dbReference type="SAM" id="MobiDB-lite"/>
    </source>
</evidence>
<reference evidence="4 5" key="3">
    <citation type="journal article" date="2017" name="G3 (Bethesda)">
        <title>Comparative analysis highlights variable genome content of wheat rusts and divergence of the mating loci.</title>
        <authorList>
            <person name="Cuomo C.A."/>
            <person name="Bakkeren G."/>
            <person name="Khalil H.B."/>
            <person name="Panwar V."/>
            <person name="Joly D."/>
            <person name="Linning R."/>
            <person name="Sakthikumar S."/>
            <person name="Song X."/>
            <person name="Adiconis X."/>
            <person name="Fan L."/>
            <person name="Goldberg J.M."/>
            <person name="Levin J.Z."/>
            <person name="Young S."/>
            <person name="Zeng Q."/>
            <person name="Anikster Y."/>
            <person name="Bruce M."/>
            <person name="Wang M."/>
            <person name="Yin C."/>
            <person name="McCallum B."/>
            <person name="Szabo L.J."/>
            <person name="Hulbert S."/>
            <person name="Chen X."/>
            <person name="Fellers J.P."/>
        </authorList>
    </citation>
    <scope>NUCLEOTIDE SEQUENCE</scope>
    <source>
        <strain evidence="5">Isolate 1-1 / race 1 (BBBD)</strain>
        <strain evidence="4">isolate 1-1 / race 1 (BBBD)</strain>
    </source>
</reference>
<gene>
    <name evidence="3" type="ORF">PTTG_25405</name>
</gene>
<feature type="region of interest" description="Disordered" evidence="1">
    <location>
        <begin position="285"/>
        <end position="304"/>
    </location>
</feature>
<dbReference type="EnsemblFungi" id="PTTG_25405-t43_1">
    <property type="protein sequence ID" value="PTTG_25405-t43_1-p1"/>
    <property type="gene ID" value="PTTG_25405"/>
</dbReference>
<feature type="region of interest" description="Disordered" evidence="1">
    <location>
        <begin position="63"/>
        <end position="87"/>
    </location>
</feature>
<keyword evidence="5" id="KW-1185">Reference proteome</keyword>
<reference evidence="3" key="2">
    <citation type="submission" date="2016-05" db="EMBL/GenBank/DDBJ databases">
        <title>Comparative analysis highlights variable genome content of wheat rusts and divergence of the mating loci.</title>
        <authorList>
            <person name="Cuomo C.A."/>
            <person name="Bakkeren G."/>
            <person name="Szabo L."/>
            <person name="Khalil H."/>
            <person name="Joly D."/>
            <person name="Goldberg J."/>
            <person name="Young S."/>
            <person name="Zeng Q."/>
            <person name="Fellers J."/>
        </authorList>
    </citation>
    <scope>NUCLEOTIDE SEQUENCE [LARGE SCALE GENOMIC DNA]</scope>
    <source>
        <strain evidence="3">1-1 BBBD Race 1</strain>
    </source>
</reference>
<reference evidence="4" key="4">
    <citation type="submission" date="2025-05" db="UniProtKB">
        <authorList>
            <consortium name="EnsemblFungi"/>
        </authorList>
    </citation>
    <scope>IDENTIFICATION</scope>
    <source>
        <strain evidence="4">isolate 1-1 / race 1 (BBBD)</strain>
    </source>
</reference>